<dbReference type="GO" id="GO:0051539">
    <property type="term" value="F:4 iron, 4 sulfur cluster binding"/>
    <property type="evidence" value="ECO:0007669"/>
    <property type="project" value="UniProtKB-KW"/>
</dbReference>
<dbReference type="InterPro" id="IPR017900">
    <property type="entry name" value="4Fe4S_Fe_S_CS"/>
</dbReference>
<dbReference type="InterPro" id="IPR011766">
    <property type="entry name" value="TPP_enzyme_TPP-bd"/>
</dbReference>
<dbReference type="SUPFAM" id="SSF53323">
    <property type="entry name" value="Pyruvate-ferredoxin oxidoreductase, PFOR, domain III"/>
    <property type="match status" value="1"/>
</dbReference>
<keyword evidence="5 9" id="KW-0249">Electron transport</keyword>
<feature type="domain" description="4Fe-4S ferredoxin-type" evidence="12">
    <location>
        <begin position="691"/>
        <end position="720"/>
    </location>
</feature>
<feature type="binding site" evidence="11">
    <location>
        <position position="756"/>
    </location>
    <ligand>
        <name>[4Fe-4S] cluster</name>
        <dbReference type="ChEBI" id="CHEBI:49883"/>
        <label>2</label>
    </ligand>
</feature>
<keyword evidence="4 11" id="KW-0479">Metal-binding</keyword>
<dbReference type="InterPro" id="IPR019456">
    <property type="entry name" value="Pyrv-flavodox_OxRtase_EKR"/>
</dbReference>
<evidence type="ECO:0000256" key="6">
    <source>
        <dbReference type="ARBA" id="ARBA00023002"/>
    </source>
</evidence>
<feature type="site" description="Important for catalytic activity" evidence="10">
    <location>
        <position position="35"/>
    </location>
</feature>
<evidence type="ECO:0000313" key="14">
    <source>
        <dbReference type="Proteomes" id="UP000000925"/>
    </source>
</evidence>
<feature type="binding site" evidence="11">
    <location>
        <position position="826"/>
    </location>
    <ligand>
        <name>[4Fe-4S] cluster</name>
        <dbReference type="ChEBI" id="CHEBI:49883"/>
        <label>3</label>
    </ligand>
</feature>
<dbReference type="eggNOG" id="COG0674">
    <property type="taxonomic scope" value="Bacteria"/>
</dbReference>
<feature type="site" description="Important for catalytic activity" evidence="10">
    <location>
        <position position="68"/>
    </location>
</feature>
<evidence type="ECO:0000256" key="1">
    <source>
        <dbReference type="ARBA" id="ARBA00009032"/>
    </source>
</evidence>
<accession>D5EQP0</accession>
<dbReference type="SUPFAM" id="SSF52518">
    <property type="entry name" value="Thiamin diphosphate-binding fold (THDP-binding)"/>
    <property type="match status" value="2"/>
</dbReference>
<dbReference type="InterPro" id="IPR002869">
    <property type="entry name" value="Pyrv_flavodox_OxRed_cen"/>
</dbReference>
<keyword evidence="3 11" id="KW-0004">4Fe-4S</keyword>
<dbReference type="Pfam" id="PF01855">
    <property type="entry name" value="POR_N"/>
    <property type="match status" value="1"/>
</dbReference>
<dbReference type="Pfam" id="PF01558">
    <property type="entry name" value="POR"/>
    <property type="match status" value="1"/>
</dbReference>
<feature type="site" description="Important for catalytic activity" evidence="10">
    <location>
        <position position="118"/>
    </location>
</feature>
<dbReference type="PANTHER" id="PTHR32154:SF0">
    <property type="entry name" value="PYRUVATE-FLAVODOXIN OXIDOREDUCTASE-RELATED"/>
    <property type="match status" value="1"/>
</dbReference>
<keyword evidence="14" id="KW-1185">Reference proteome</keyword>
<dbReference type="InterPro" id="IPR017896">
    <property type="entry name" value="4Fe4S_Fe-S-bd"/>
</dbReference>
<dbReference type="EMBL" id="CP001998">
    <property type="protein sequence ID" value="ADE55854.1"/>
    <property type="molecule type" value="Genomic_DNA"/>
</dbReference>
<feature type="domain" description="4Fe-4S ferredoxin-type" evidence="12">
    <location>
        <begin position="747"/>
        <end position="767"/>
    </location>
</feature>
<feature type="binding site" evidence="11">
    <location>
        <position position="1085"/>
    </location>
    <ligand>
        <name>[4Fe-4S] cluster</name>
        <dbReference type="ChEBI" id="CHEBI:49883"/>
        <label>3</label>
    </ligand>
</feature>
<dbReference type="GO" id="GO:0006979">
    <property type="term" value="P:response to oxidative stress"/>
    <property type="evidence" value="ECO:0007669"/>
    <property type="project" value="TreeGrafter"/>
</dbReference>
<dbReference type="eggNOG" id="COG1145">
    <property type="taxonomic scope" value="Bacteria"/>
</dbReference>
<organism evidence="13 14">
    <name type="scientific">Coraliomargarita akajimensis (strain DSM 45221 / IAM 15411 / JCM 23193 / KCTC 12865 / 04OKA010-24)</name>
    <dbReference type="NCBI Taxonomy" id="583355"/>
    <lineage>
        <taxon>Bacteria</taxon>
        <taxon>Pseudomonadati</taxon>
        <taxon>Verrucomicrobiota</taxon>
        <taxon>Opitutia</taxon>
        <taxon>Puniceicoccales</taxon>
        <taxon>Coraliomargaritaceae</taxon>
        <taxon>Coraliomargarita</taxon>
    </lineage>
</organism>
<gene>
    <name evidence="13" type="ordered locus">Caka_2841</name>
</gene>
<evidence type="ECO:0000313" key="13">
    <source>
        <dbReference type="EMBL" id="ADE55854.1"/>
    </source>
</evidence>
<evidence type="ECO:0000256" key="3">
    <source>
        <dbReference type="ARBA" id="ARBA00022485"/>
    </source>
</evidence>
<dbReference type="Gene3D" id="4.10.780.10">
    <property type="entry name" value="Pyruvate-flavodoxin oxidoreductase, EKR domain"/>
    <property type="match status" value="1"/>
</dbReference>
<dbReference type="GO" id="GO:0030976">
    <property type="term" value="F:thiamine pyrophosphate binding"/>
    <property type="evidence" value="ECO:0007669"/>
    <property type="project" value="InterPro"/>
</dbReference>
<dbReference type="GO" id="GO:0016903">
    <property type="term" value="F:oxidoreductase activity, acting on the aldehyde or oxo group of donors"/>
    <property type="evidence" value="ECO:0007669"/>
    <property type="project" value="InterPro"/>
</dbReference>
<dbReference type="Gene3D" id="3.40.920.10">
    <property type="entry name" value="Pyruvate-ferredoxin oxidoreductase, PFOR, domain III"/>
    <property type="match status" value="1"/>
</dbReference>
<feature type="binding site" evidence="11">
    <location>
        <position position="700"/>
    </location>
    <ligand>
        <name>[4Fe-4S] cluster</name>
        <dbReference type="ChEBI" id="CHEBI:49883"/>
        <label>1</label>
    </ligand>
</feature>
<dbReference type="eggNOG" id="COG1014">
    <property type="taxonomic scope" value="Bacteria"/>
</dbReference>
<dbReference type="Pfam" id="PF02775">
    <property type="entry name" value="TPP_enzyme_C"/>
    <property type="match status" value="1"/>
</dbReference>
<dbReference type="InterPro" id="IPR050722">
    <property type="entry name" value="Pyruvate:ferred/Flavod_OxRd"/>
</dbReference>
<feature type="binding site" evidence="11">
    <location>
        <position position="703"/>
    </location>
    <ligand>
        <name>[4Fe-4S] cluster</name>
        <dbReference type="ChEBI" id="CHEBI:49883"/>
        <label>1</label>
    </ligand>
</feature>
<dbReference type="GO" id="GO:0022900">
    <property type="term" value="P:electron transport chain"/>
    <property type="evidence" value="ECO:0007669"/>
    <property type="project" value="InterPro"/>
</dbReference>
<dbReference type="Pfam" id="PF17147">
    <property type="entry name" value="PFOR_II"/>
    <property type="match status" value="1"/>
</dbReference>
<proteinExistence type="inferred from homology"/>
<dbReference type="SUPFAM" id="SSF52922">
    <property type="entry name" value="TK C-terminal domain-like"/>
    <property type="match status" value="1"/>
</dbReference>
<dbReference type="Gene3D" id="3.40.50.970">
    <property type="match status" value="2"/>
</dbReference>
<dbReference type="FunFam" id="3.40.50.970:FF:000012">
    <property type="entry name" value="Pyruvate:ferredoxin (Flavodoxin) oxidoreductase"/>
    <property type="match status" value="1"/>
</dbReference>
<dbReference type="SUPFAM" id="SSF54862">
    <property type="entry name" value="4Fe-4S ferredoxins"/>
    <property type="match status" value="1"/>
</dbReference>
<keyword evidence="7 11" id="KW-0408">Iron</keyword>
<dbReference type="PANTHER" id="PTHR32154">
    <property type="entry name" value="PYRUVATE-FLAVODOXIN OXIDOREDUCTASE-RELATED"/>
    <property type="match status" value="1"/>
</dbReference>
<comment type="similarity">
    <text evidence="1 9">Belongs to the pyruvate:ferredoxin/flavodoxin oxidoreductase family.</text>
</comment>
<dbReference type="PROSITE" id="PS51379">
    <property type="entry name" value="4FE4S_FER_2"/>
    <property type="match status" value="2"/>
</dbReference>
<reference evidence="13 14" key="1">
    <citation type="journal article" date="2010" name="Stand. Genomic Sci.">
        <title>Complete genome sequence of Coraliomargarita akajimensis type strain (04OKA010-24).</title>
        <authorList>
            <person name="Mavromatis K."/>
            <person name="Abt B."/>
            <person name="Brambilla E."/>
            <person name="Lapidus A."/>
            <person name="Copeland A."/>
            <person name="Deshpande S."/>
            <person name="Nolan M."/>
            <person name="Lucas S."/>
            <person name="Tice H."/>
            <person name="Cheng J.F."/>
            <person name="Han C."/>
            <person name="Detter J.C."/>
            <person name="Woyke T."/>
            <person name="Goodwin L."/>
            <person name="Pitluck S."/>
            <person name="Held B."/>
            <person name="Brettin T."/>
            <person name="Tapia R."/>
            <person name="Ivanova N."/>
            <person name="Mikhailova N."/>
            <person name="Pati A."/>
            <person name="Liolios K."/>
            <person name="Chen A."/>
            <person name="Palaniappan K."/>
            <person name="Land M."/>
            <person name="Hauser L."/>
            <person name="Chang Y.J."/>
            <person name="Jeffries C.D."/>
            <person name="Rohde M."/>
            <person name="Goker M."/>
            <person name="Bristow J."/>
            <person name="Eisen J.A."/>
            <person name="Markowitz V."/>
            <person name="Hugenholtz P."/>
            <person name="Klenk H.P."/>
            <person name="Kyrpides N.C."/>
        </authorList>
    </citation>
    <scope>NUCLEOTIDE SEQUENCE [LARGE SCALE GENOMIC DNA]</scope>
    <source>
        <strain evidence="14">DSM 45221 / IAM 15411 / JCM 23193 / KCTC 12865</strain>
    </source>
</reference>
<evidence type="ECO:0000256" key="7">
    <source>
        <dbReference type="ARBA" id="ARBA00023004"/>
    </source>
</evidence>
<feature type="binding site" evidence="11">
    <location>
        <position position="829"/>
    </location>
    <ligand>
        <name>[4Fe-4S] cluster</name>
        <dbReference type="ChEBI" id="CHEBI:49883"/>
        <label>3</label>
    </ligand>
</feature>
<dbReference type="Proteomes" id="UP000000925">
    <property type="component" value="Chromosome"/>
</dbReference>
<dbReference type="InterPro" id="IPR029061">
    <property type="entry name" value="THDP-binding"/>
</dbReference>
<dbReference type="GO" id="GO:0005506">
    <property type="term" value="F:iron ion binding"/>
    <property type="evidence" value="ECO:0007669"/>
    <property type="project" value="InterPro"/>
</dbReference>
<sequence length="1193" mass="129553">MIAKKNPDSRTCDANEATADVAYRMTEVVSIYPITPSSPMAEHCDEWAAVNRPNLWGMTPDIVQMQSEAGVAGAMHGSLTAGSLSTTFTASQGLLLMIPNMYKIAGELTPAVIHVSARALATHALSIFGDHSDVMACRQTGWAMLASNSVQEAHDMAAIAHAATLKCRIPFLHFFDGFRTSHEINKHAPIPDELLMQLLDEDALVNFYDRALTPDSPSVRGTAQNPDVFFQAREAANPFYKECVKTVNALFQRFEELTGRRYSLFEYSGDPEAEKVIVIMGSGAETAEETSKFLNSQGAKTGVLKVRLFRPFSTPAILNALPDTVEKIAVLDRTKEPGSIGEPLYLDVAMALRKAKTCPSAQKNIDPTLVGGRYGLGSKEFTPAMVKGIYDHLSTDAPDDHFTVGIYDDISQKSLPWDPDFSVESAEVTKAVFFGLGSDGTVGASKNTVKIIGENAGRNAQAYFVYDSKKSGSVTVSHLRFGTEEIHAPYLIEAGDFVSCSHTKILESMPVAEKLKTGGIFLLNAPTTAEKAWDILPAKVQEDLIAKQAEFYHIDALKIAKQAGLGGRINTIMQTCFFQLSGVLPADEAIAHIKSMITKTYSRKGDHIVKMNCDAVDDTLSNLTRVKLPASVSSELPYGVSMPDAAPDFVKQVTARIIAGEGDLLPVSAFPVDGAWPTATSQFEKRGMAAEVPVWNPDLCTQCNKCATICPHAAIRPKFYDKELAQSAPDSFKSMDFNNPAYPDTKYTIQLSPDDCTGCGVCAEMCPGADGDIRALVMQPTGDVVEAEREAYAYWDAIVQPEYKGAELSPKSLQFKQPLIEFSGACSGCGQTPYLKMLTQLVGDHMLIANATGCSSIYGGNLPKTPYTVDACGRGPAWSNSLFEDNAEFGMGMLMSVEARTAIAQHALQKLTPKLNTALVNDILGCQYKRSKDMKAQRERVDALKESLKEIDDPHARRLLAHADYLVKKSVWVIGGDGWAYDIGFGGVDHVLASGKNINILVMDTEVYSNTGGQSSKATPTAAVAKFAASGKESPKKDLAQIAMSYGNVYVAQIALGGNEQQAMKALKEAESFDGPSLVIAYGACLAHGFDLRSSHNHQKDAVKTGYWPLFRYDPRNEAKGAPRFLLESGEPNGALSEFLRTEGRFRALEKTAPAQADKLFELAEDQINERYAKYEQLSKIGSDDEDDDDGWG</sequence>
<dbReference type="CDD" id="cd03377">
    <property type="entry name" value="TPP_PFOR_PNO"/>
    <property type="match status" value="1"/>
</dbReference>
<dbReference type="InterPro" id="IPR033412">
    <property type="entry name" value="PFOR_II"/>
</dbReference>
<keyword evidence="2 9" id="KW-0813">Transport</keyword>
<dbReference type="InterPro" id="IPR019752">
    <property type="entry name" value="Pyrv/ketoisovalerate_OxRed_cat"/>
</dbReference>
<feature type="binding site" evidence="11">
    <location>
        <position position="759"/>
    </location>
    <ligand>
        <name>[4Fe-4S] cluster</name>
        <dbReference type="ChEBI" id="CHEBI:49883"/>
        <label>2</label>
    </ligand>
</feature>
<dbReference type="SMART" id="SM00890">
    <property type="entry name" value="EKR"/>
    <property type="match status" value="1"/>
</dbReference>
<dbReference type="Gene3D" id="3.40.50.920">
    <property type="match status" value="1"/>
</dbReference>
<comment type="cofactor">
    <cofactor evidence="11">
        <name>[4Fe-4S] cluster</name>
        <dbReference type="ChEBI" id="CHEBI:49883"/>
    </cofactor>
    <text evidence="11">Binds 3 [4Fe-4S] clusters per subunit.</text>
</comment>
<keyword evidence="8 11" id="KW-0411">Iron-sulfur</keyword>
<feature type="binding site" evidence="11">
    <location>
        <position position="710"/>
    </location>
    <ligand>
        <name>[4Fe-4S] cluster</name>
        <dbReference type="ChEBI" id="CHEBI:49883"/>
        <label>2</label>
    </ligand>
</feature>
<keyword evidence="13" id="KW-0670">Pyruvate</keyword>
<evidence type="ECO:0000256" key="8">
    <source>
        <dbReference type="ARBA" id="ARBA00023014"/>
    </source>
</evidence>
<evidence type="ECO:0000256" key="4">
    <source>
        <dbReference type="ARBA" id="ARBA00022723"/>
    </source>
</evidence>
<dbReference type="PIRSF" id="PIRSF000159">
    <property type="entry name" value="NifJ"/>
    <property type="match status" value="1"/>
</dbReference>
<dbReference type="GO" id="GO:0044281">
    <property type="term" value="P:small molecule metabolic process"/>
    <property type="evidence" value="ECO:0007669"/>
    <property type="project" value="UniProtKB-ARBA"/>
</dbReference>
<dbReference type="FunFam" id="3.40.50.970:FF:000041">
    <property type="entry name" value="Pyruvate:ferredoxin (Flavodoxin) oxidoreductase"/>
    <property type="match status" value="1"/>
</dbReference>
<evidence type="ECO:0000256" key="2">
    <source>
        <dbReference type="ARBA" id="ARBA00022448"/>
    </source>
</evidence>
<dbReference type="eggNOG" id="COG1013">
    <property type="taxonomic scope" value="Bacteria"/>
</dbReference>
<evidence type="ECO:0000256" key="5">
    <source>
        <dbReference type="ARBA" id="ARBA00022982"/>
    </source>
</evidence>
<dbReference type="InterPro" id="IPR002880">
    <property type="entry name" value="Pyrv_Fd/Flavodoxin_OxRdtase_N"/>
</dbReference>
<dbReference type="InterPro" id="IPR009014">
    <property type="entry name" value="Transketo_C/PFOR_II"/>
</dbReference>
<dbReference type="Pfam" id="PF12838">
    <property type="entry name" value="Fer4_7"/>
    <property type="match status" value="1"/>
</dbReference>
<dbReference type="FunFam" id="3.30.70.20:FF:000022">
    <property type="entry name" value="Pyruvate:ferredoxin (Flavodoxin) oxidoreductase"/>
    <property type="match status" value="1"/>
</dbReference>
<feature type="binding site" evidence="11">
    <location>
        <position position="706"/>
    </location>
    <ligand>
        <name>[4Fe-4S] cluster</name>
        <dbReference type="ChEBI" id="CHEBI:49883"/>
        <label>1</label>
    </ligand>
</feature>
<dbReference type="FunFam" id="3.40.50.920:FF:000007">
    <property type="entry name" value="Pyruvate:ferredoxin (Flavodoxin) oxidoreductase"/>
    <property type="match status" value="1"/>
</dbReference>
<keyword evidence="6 9" id="KW-0560">Oxidoreductase</keyword>
<dbReference type="Pfam" id="PF10371">
    <property type="entry name" value="EKR"/>
    <property type="match status" value="1"/>
</dbReference>
<dbReference type="PROSITE" id="PS00198">
    <property type="entry name" value="4FE4S_FER_1"/>
    <property type="match status" value="2"/>
</dbReference>
<dbReference type="HOGENOM" id="CLU_002569_0_0_0"/>
<feature type="binding site" evidence="11">
    <location>
        <position position="766"/>
    </location>
    <ligand>
        <name>[4Fe-4S] cluster</name>
        <dbReference type="ChEBI" id="CHEBI:49883"/>
        <label>1</label>
    </ligand>
</feature>
<evidence type="ECO:0000259" key="12">
    <source>
        <dbReference type="PROSITE" id="PS51379"/>
    </source>
</evidence>
<protein>
    <submittedName>
        <fullName evidence="13">Pyruvate ferredoxin/flavodoxin oxidoreductase</fullName>
    </submittedName>
</protein>
<dbReference type="InterPro" id="IPR011895">
    <property type="entry name" value="Pyrv_flavodox_OxRed"/>
</dbReference>
<dbReference type="RefSeq" id="WP_013044576.1">
    <property type="nucleotide sequence ID" value="NC_014008.1"/>
</dbReference>
<evidence type="ECO:0000256" key="10">
    <source>
        <dbReference type="PIRSR" id="PIRSR000159-2"/>
    </source>
</evidence>
<dbReference type="KEGG" id="caa:Caka_2841"/>
<dbReference type="OrthoDB" id="9794954at2"/>
<dbReference type="InterPro" id="IPR037112">
    <property type="entry name" value="Pyrv-flavodox_OxR_EKR_sf"/>
</dbReference>
<name>D5EQP0_CORAD</name>
<feature type="site" description="Important for catalytic activity" evidence="10">
    <location>
        <position position="1010"/>
    </location>
</feature>
<feature type="binding site" evidence="11">
    <location>
        <position position="762"/>
    </location>
    <ligand>
        <name>[4Fe-4S] cluster</name>
        <dbReference type="ChEBI" id="CHEBI:49883"/>
        <label>2</label>
    </ligand>
</feature>
<dbReference type="FunFam" id="3.40.920.10:FF:000001">
    <property type="entry name" value="Pyruvate:ferredoxin (Flavodoxin) oxidoreductase"/>
    <property type="match status" value="1"/>
</dbReference>
<dbReference type="AlphaFoldDB" id="D5EQP0"/>
<evidence type="ECO:0000256" key="11">
    <source>
        <dbReference type="PIRSR" id="PIRSR000159-50"/>
    </source>
</evidence>
<dbReference type="NCBIfam" id="TIGR02176">
    <property type="entry name" value="pyruv_ox_red"/>
    <property type="match status" value="1"/>
</dbReference>
<dbReference type="CDD" id="cd07034">
    <property type="entry name" value="TPP_PYR_PFOR_IOR-alpha_like"/>
    <property type="match status" value="1"/>
</dbReference>
<evidence type="ECO:0000256" key="9">
    <source>
        <dbReference type="PIRNR" id="PIRNR000159"/>
    </source>
</evidence>
<dbReference type="STRING" id="583355.Caka_2841"/>
<feature type="binding site" evidence="11">
    <location>
        <position position="854"/>
    </location>
    <ligand>
        <name>[4Fe-4S] cluster</name>
        <dbReference type="ChEBI" id="CHEBI:49883"/>
        <label>3</label>
    </ligand>
</feature>
<dbReference type="Gene3D" id="3.30.70.20">
    <property type="match status" value="1"/>
</dbReference>